<dbReference type="PANTHER" id="PTHR35996:SF1">
    <property type="entry name" value="OS04G0528100 PROTEIN"/>
    <property type="match status" value="1"/>
</dbReference>
<organism evidence="2 3">
    <name type="scientific">Lusitaniella coriacea LEGE 07157</name>
    <dbReference type="NCBI Taxonomy" id="945747"/>
    <lineage>
        <taxon>Bacteria</taxon>
        <taxon>Bacillati</taxon>
        <taxon>Cyanobacteriota</taxon>
        <taxon>Cyanophyceae</taxon>
        <taxon>Spirulinales</taxon>
        <taxon>Lusitaniellaceae</taxon>
        <taxon>Lusitaniella</taxon>
    </lineage>
</organism>
<evidence type="ECO:0000313" key="2">
    <source>
        <dbReference type="EMBL" id="MBE9119173.1"/>
    </source>
</evidence>
<evidence type="ECO:0000313" key="3">
    <source>
        <dbReference type="Proteomes" id="UP000654482"/>
    </source>
</evidence>
<comment type="caution">
    <text evidence="2">The sequence shown here is derived from an EMBL/GenBank/DDBJ whole genome shotgun (WGS) entry which is preliminary data.</text>
</comment>
<gene>
    <name evidence="2" type="ORF">IQ249_25290</name>
</gene>
<dbReference type="RefSeq" id="WP_194032264.1">
    <property type="nucleotide sequence ID" value="NZ_JADEWZ010000090.1"/>
</dbReference>
<protein>
    <submittedName>
        <fullName evidence="2">Uncharacterized protein</fullName>
    </submittedName>
</protein>
<dbReference type="PANTHER" id="PTHR35996">
    <property type="entry name" value="OSJNBA0038O10.25 PROTEIN"/>
    <property type="match status" value="1"/>
</dbReference>
<reference evidence="2" key="1">
    <citation type="submission" date="2020-10" db="EMBL/GenBank/DDBJ databases">
        <authorList>
            <person name="Castelo-Branco R."/>
            <person name="Eusebio N."/>
            <person name="Adriana R."/>
            <person name="Vieira A."/>
            <person name="Brugerolle De Fraissinette N."/>
            <person name="Rezende De Castro R."/>
            <person name="Schneider M.P."/>
            <person name="Vasconcelos V."/>
            <person name="Leao P.N."/>
        </authorList>
    </citation>
    <scope>NUCLEOTIDE SEQUENCE</scope>
    <source>
        <strain evidence="2">LEGE 07157</strain>
    </source>
</reference>
<feature type="region of interest" description="Disordered" evidence="1">
    <location>
        <begin position="47"/>
        <end position="68"/>
    </location>
</feature>
<accession>A0A8J7IYS5</accession>
<dbReference type="Proteomes" id="UP000654482">
    <property type="component" value="Unassembled WGS sequence"/>
</dbReference>
<proteinExistence type="predicted"/>
<feature type="compositionally biased region" description="Polar residues" evidence="1">
    <location>
        <begin position="52"/>
        <end position="68"/>
    </location>
</feature>
<dbReference type="Pfam" id="PF26369">
    <property type="entry name" value="UPF0426"/>
    <property type="match status" value="1"/>
</dbReference>
<keyword evidence="3" id="KW-1185">Reference proteome</keyword>
<name>A0A8J7IYS5_9CYAN</name>
<sequence>MFLEELTPFLKELTQQPIAFLGGFFSGAFRLKVSEDPLKSWLEKQGVAISPDPSNNGYNEKPQSISIE</sequence>
<evidence type="ECO:0000256" key="1">
    <source>
        <dbReference type="SAM" id="MobiDB-lite"/>
    </source>
</evidence>
<dbReference type="AlphaFoldDB" id="A0A8J7IYS5"/>
<dbReference type="EMBL" id="JADEWZ010000090">
    <property type="protein sequence ID" value="MBE9119173.1"/>
    <property type="molecule type" value="Genomic_DNA"/>
</dbReference>
<dbReference type="InterPro" id="IPR040278">
    <property type="entry name" value="UPF0426"/>
</dbReference>